<evidence type="ECO:0000313" key="8">
    <source>
        <dbReference type="Proteomes" id="UP000054248"/>
    </source>
</evidence>
<dbReference type="InterPro" id="IPR007941">
    <property type="entry name" value="DUF726"/>
</dbReference>
<dbReference type="OrthoDB" id="277931at2759"/>
<evidence type="ECO:0000256" key="4">
    <source>
        <dbReference type="ARBA" id="ARBA00022989"/>
    </source>
</evidence>
<keyword evidence="5 6" id="KW-0472">Membrane</keyword>
<feature type="transmembrane region" description="Helical" evidence="6">
    <location>
        <begin position="213"/>
        <end position="238"/>
    </location>
</feature>
<evidence type="ECO:0000256" key="1">
    <source>
        <dbReference type="ARBA" id="ARBA00004141"/>
    </source>
</evidence>
<evidence type="ECO:0008006" key="9">
    <source>
        <dbReference type="Google" id="ProtNLM"/>
    </source>
</evidence>
<evidence type="ECO:0000256" key="6">
    <source>
        <dbReference type="SAM" id="Phobius"/>
    </source>
</evidence>
<evidence type="ECO:0000256" key="2">
    <source>
        <dbReference type="ARBA" id="ARBA00009824"/>
    </source>
</evidence>
<dbReference type="HOGENOM" id="CLU_028425_0_0_1"/>
<comment type="subcellular location">
    <subcellularLocation>
        <location evidence="1">Membrane</location>
        <topology evidence="1">Multi-pass membrane protein</topology>
    </subcellularLocation>
</comment>
<evidence type="ECO:0000256" key="3">
    <source>
        <dbReference type="ARBA" id="ARBA00022692"/>
    </source>
</evidence>
<reference evidence="8" key="2">
    <citation type="submission" date="2015-01" db="EMBL/GenBank/DDBJ databases">
        <title>Evolutionary Origins and Diversification of the Mycorrhizal Mutualists.</title>
        <authorList>
            <consortium name="DOE Joint Genome Institute"/>
            <consortium name="Mycorrhizal Genomics Consortium"/>
            <person name="Kohler A."/>
            <person name="Kuo A."/>
            <person name="Nagy L.G."/>
            <person name="Floudas D."/>
            <person name="Copeland A."/>
            <person name="Barry K.W."/>
            <person name="Cichocki N."/>
            <person name="Veneault-Fourrey C."/>
            <person name="LaButti K."/>
            <person name="Lindquist E.A."/>
            <person name="Lipzen A."/>
            <person name="Lundell T."/>
            <person name="Morin E."/>
            <person name="Murat C."/>
            <person name="Riley R."/>
            <person name="Ohm R."/>
            <person name="Sun H."/>
            <person name="Tunlid A."/>
            <person name="Henrissat B."/>
            <person name="Grigoriev I.V."/>
            <person name="Hibbett D.S."/>
            <person name="Martin F."/>
        </authorList>
    </citation>
    <scope>NUCLEOTIDE SEQUENCE [LARGE SCALE GENOMIC DNA]</scope>
    <source>
        <strain evidence="8">MUT 4182</strain>
    </source>
</reference>
<dbReference type="Pfam" id="PF05277">
    <property type="entry name" value="DUF726"/>
    <property type="match status" value="1"/>
</dbReference>
<proteinExistence type="inferred from homology"/>
<keyword evidence="8" id="KW-1185">Reference proteome</keyword>
<accession>A0A0C3L9N3</accession>
<organism evidence="7 8">
    <name type="scientific">Tulasnella calospora MUT 4182</name>
    <dbReference type="NCBI Taxonomy" id="1051891"/>
    <lineage>
        <taxon>Eukaryota</taxon>
        <taxon>Fungi</taxon>
        <taxon>Dikarya</taxon>
        <taxon>Basidiomycota</taxon>
        <taxon>Agaricomycotina</taxon>
        <taxon>Agaricomycetes</taxon>
        <taxon>Cantharellales</taxon>
        <taxon>Tulasnellaceae</taxon>
        <taxon>Tulasnella</taxon>
    </lineage>
</organism>
<name>A0A0C3L9N3_9AGAM</name>
<dbReference type="EMBL" id="KN822970">
    <property type="protein sequence ID" value="KIO30628.1"/>
    <property type="molecule type" value="Genomic_DNA"/>
</dbReference>
<keyword evidence="3 6" id="KW-0812">Transmembrane</keyword>
<dbReference type="Proteomes" id="UP000054248">
    <property type="component" value="Unassembled WGS sequence"/>
</dbReference>
<evidence type="ECO:0000313" key="7">
    <source>
        <dbReference type="EMBL" id="KIO30628.1"/>
    </source>
</evidence>
<dbReference type="AlphaFoldDB" id="A0A0C3L9N3"/>
<dbReference type="SUPFAM" id="SSF53474">
    <property type="entry name" value="alpha/beta-Hydrolases"/>
    <property type="match status" value="1"/>
</dbReference>
<dbReference type="InterPro" id="IPR029058">
    <property type="entry name" value="AB_hydrolase_fold"/>
</dbReference>
<reference evidence="7 8" key="1">
    <citation type="submission" date="2014-04" db="EMBL/GenBank/DDBJ databases">
        <authorList>
            <consortium name="DOE Joint Genome Institute"/>
            <person name="Kuo A."/>
            <person name="Girlanda M."/>
            <person name="Perotto S."/>
            <person name="Kohler A."/>
            <person name="Nagy L.G."/>
            <person name="Floudas D."/>
            <person name="Copeland A."/>
            <person name="Barry K.W."/>
            <person name="Cichocki N."/>
            <person name="Veneault-Fourrey C."/>
            <person name="LaButti K."/>
            <person name="Lindquist E.A."/>
            <person name="Lipzen A."/>
            <person name="Lundell T."/>
            <person name="Morin E."/>
            <person name="Murat C."/>
            <person name="Sun H."/>
            <person name="Tunlid A."/>
            <person name="Henrissat B."/>
            <person name="Grigoriev I.V."/>
            <person name="Hibbett D.S."/>
            <person name="Martin F."/>
            <person name="Nordberg H.P."/>
            <person name="Cantor M.N."/>
            <person name="Hua S.X."/>
        </authorList>
    </citation>
    <scope>NUCLEOTIDE SEQUENCE [LARGE SCALE GENOMIC DNA]</scope>
    <source>
        <strain evidence="7 8">MUT 4182</strain>
    </source>
</reference>
<comment type="similarity">
    <text evidence="2">Belongs to the TMCO4 family.</text>
</comment>
<dbReference type="PANTHER" id="PTHR17920:SF23">
    <property type="entry name" value="DUF726-DOMAIN-CONTAINING PROTEIN"/>
    <property type="match status" value="1"/>
</dbReference>
<protein>
    <recommendedName>
        <fullName evidence="9">DUF726-domain-containing protein</fullName>
    </recommendedName>
</protein>
<keyword evidence="4 6" id="KW-1133">Transmembrane helix</keyword>
<feature type="transmembrane region" description="Helical" evidence="6">
    <location>
        <begin position="185"/>
        <end position="207"/>
    </location>
</feature>
<gene>
    <name evidence="7" type="ORF">M407DRAFT_20348</name>
</gene>
<dbReference type="GO" id="GO:0016020">
    <property type="term" value="C:membrane"/>
    <property type="evidence" value="ECO:0007669"/>
    <property type="project" value="UniProtKB-SubCell"/>
</dbReference>
<dbReference type="PANTHER" id="PTHR17920">
    <property type="entry name" value="TRANSMEMBRANE AND COILED-COIL DOMAIN-CONTAINING PROTEIN 4 TMCO4"/>
    <property type="match status" value="1"/>
</dbReference>
<evidence type="ECO:0000256" key="5">
    <source>
        <dbReference type="ARBA" id="ARBA00023136"/>
    </source>
</evidence>
<sequence>MSASNLPSFSNNADGRLPKEYAFPFLIAAKAAVLDSPKWSGSNGWWQNEGNRWLESMSLKLDVPLDSLPSNPTPLDAAHFAHSIPPSEHHATVLSLLSACLLPSASPSKAKQGNPPAPLNYTPATRALLWYSLSLLQIPHEHLLAAEDHVSQGLYTELKNAEIKAKSEAARKEQAEGWGGKWGRLAATVGGVIIGGVAIGMTGGLAAPALLPLLPFLTAGSAPIVLGTLFGLTGGGLAGLRVNKRWAGVDVFDFVQIVGGGEDGDPDSVAQKTDTGSVEKAQAPSLVATIIIPGLLIERETEALDNLRACTELFSAPRRDTFILNHSPQEMLSAGKTLHNWVMNKLLGKVKGKIKGEIIKRVALSTVYGVVALPISIYQTTGMVVDNEWIRACDRAKKAGRLLAEVLRTKVQGDRPVVLVGVSLGALALFEALTTIAEHSASEASPLVDTAIFISLPAAPGDDEWKKARSSVSRRLVNAYCTTDLVLAGVGRLHEVLGGGGWSDMAGLRPMEREGIEDVDLSDVIDGHFELNPKIKDILEAVGVND</sequence>